<dbReference type="NCBIfam" id="TIGR04183">
    <property type="entry name" value="Por_Secre_tail"/>
    <property type="match status" value="1"/>
</dbReference>
<reference evidence="3 4" key="1">
    <citation type="submission" date="2019-07" db="EMBL/GenBank/DDBJ databases">
        <authorList>
            <person name="Huq M.A."/>
        </authorList>
    </citation>
    <scope>NUCLEOTIDE SEQUENCE [LARGE SCALE GENOMIC DNA]</scope>
    <source>
        <strain evidence="3 4">MAH-3</strain>
    </source>
</reference>
<dbReference type="InterPro" id="IPR026444">
    <property type="entry name" value="Secre_tail"/>
</dbReference>
<evidence type="ECO:0000313" key="3">
    <source>
        <dbReference type="EMBL" id="TSJ41946.1"/>
    </source>
</evidence>
<dbReference type="RefSeq" id="WP_144333579.1">
    <property type="nucleotide sequence ID" value="NZ_VLPL01000006.1"/>
</dbReference>
<keyword evidence="1" id="KW-0732">Signal</keyword>
<dbReference type="OrthoDB" id="9805017at2"/>
<sequence>MKYIYHFIIVFFPTISFSQLILGGNDPQDLVTHALSGSGVSISNIQYTGSPDAIAYFSSSNITDMPYSSGFLMTTGSKYYAQGPNNSTNAGIDNQTPGFALFNSVFNATSYNASVIEFDLVPSGNTLHINYIFGSEEYSGPTITPVYAFNDAFGIFISGPGITGTQNMARLPNTSPVSTRTLNPSANSQYFVYNGSGSEGPYNSSDQYLQYNGLSIPLTASSSNLTPGSSYHIIMVVADAGNAMHDSGVFLEEGGVTASIDETTLDHFVSILYNSSKQEATIQISEYEDHLTYSIVDLSGKIWEQSKISETTLIDLSDYSSGMYLIRVEGNNGQITKKVIR</sequence>
<feature type="domain" description="Secretion system C-terminal sorting" evidence="2">
    <location>
        <begin position="278"/>
        <end position="340"/>
    </location>
</feature>
<protein>
    <submittedName>
        <fullName evidence="3">T9SS type A sorting domain-containing protein</fullName>
    </submittedName>
</protein>
<evidence type="ECO:0000259" key="2">
    <source>
        <dbReference type="Pfam" id="PF18962"/>
    </source>
</evidence>
<proteinExistence type="predicted"/>
<evidence type="ECO:0000256" key="1">
    <source>
        <dbReference type="ARBA" id="ARBA00022729"/>
    </source>
</evidence>
<accession>A0A556MPV8</accession>
<dbReference type="NCBIfam" id="NF038133">
    <property type="entry name" value="choice_anch_L"/>
    <property type="match status" value="1"/>
</dbReference>
<dbReference type="AlphaFoldDB" id="A0A556MPV8"/>
<dbReference type="Pfam" id="PF18962">
    <property type="entry name" value="Por_Secre_tail"/>
    <property type="match status" value="1"/>
</dbReference>
<organism evidence="3 4">
    <name type="scientific">Fluviicola chungangensis</name>
    <dbReference type="NCBI Taxonomy" id="2597671"/>
    <lineage>
        <taxon>Bacteria</taxon>
        <taxon>Pseudomonadati</taxon>
        <taxon>Bacteroidota</taxon>
        <taxon>Flavobacteriia</taxon>
        <taxon>Flavobacteriales</taxon>
        <taxon>Crocinitomicaceae</taxon>
        <taxon>Fluviicola</taxon>
    </lineage>
</organism>
<comment type="caution">
    <text evidence="3">The sequence shown here is derived from an EMBL/GenBank/DDBJ whole genome shotgun (WGS) entry which is preliminary data.</text>
</comment>
<dbReference type="InterPro" id="IPR049804">
    <property type="entry name" value="Choice_anch_L"/>
</dbReference>
<dbReference type="Proteomes" id="UP000316008">
    <property type="component" value="Unassembled WGS sequence"/>
</dbReference>
<evidence type="ECO:0000313" key="4">
    <source>
        <dbReference type="Proteomes" id="UP000316008"/>
    </source>
</evidence>
<name>A0A556MPV8_9FLAO</name>
<dbReference type="EMBL" id="VLPL01000006">
    <property type="protein sequence ID" value="TSJ41946.1"/>
    <property type="molecule type" value="Genomic_DNA"/>
</dbReference>
<gene>
    <name evidence="3" type="ORF">FO442_12710</name>
</gene>
<keyword evidence="4" id="KW-1185">Reference proteome</keyword>